<evidence type="ECO:0000256" key="12">
    <source>
        <dbReference type="ARBA" id="ARBA00047931"/>
    </source>
</evidence>
<evidence type="ECO:0000256" key="8">
    <source>
        <dbReference type="ARBA" id="ARBA00023192"/>
    </source>
</evidence>
<comment type="similarity">
    <text evidence="3">Belongs to the cysteine synthase/cystathionine beta-synthase family.</text>
</comment>
<dbReference type="GO" id="GO:0019343">
    <property type="term" value="P:cysteine biosynthetic process via cystathionine"/>
    <property type="evidence" value="ECO:0007669"/>
    <property type="project" value="InterPro"/>
</dbReference>
<dbReference type="Gene3D" id="3.10.580.10">
    <property type="entry name" value="CBS-domain"/>
    <property type="match status" value="1"/>
</dbReference>
<dbReference type="Gene3D" id="3.40.50.1100">
    <property type="match status" value="2"/>
</dbReference>
<dbReference type="InterPro" id="IPR000644">
    <property type="entry name" value="CBS_dom"/>
</dbReference>
<dbReference type="GO" id="GO:0004124">
    <property type="term" value="F:cysteine synthase activity"/>
    <property type="evidence" value="ECO:0007669"/>
    <property type="project" value="UniProtKB-EC"/>
</dbReference>
<dbReference type="GO" id="GO:0006535">
    <property type="term" value="P:cysteine biosynthetic process from serine"/>
    <property type="evidence" value="ECO:0007669"/>
    <property type="project" value="InterPro"/>
</dbReference>
<dbReference type="AlphaFoldDB" id="A0A1D9DXT8"/>
<comment type="pathway">
    <text evidence="2">Amino-acid biosynthesis; L-cysteine biosynthesis; L-cysteine from L-homocysteine and L-serine: step 1/2.</text>
</comment>
<evidence type="ECO:0000256" key="4">
    <source>
        <dbReference type="ARBA" id="ARBA00022605"/>
    </source>
</evidence>
<dbReference type="STRING" id="535712.A4Z71_01025"/>
<dbReference type="KEGG" id="rpla:A4Z71_01025"/>
<dbReference type="UniPathway" id="UPA00136">
    <property type="reaction ID" value="UER00201"/>
</dbReference>
<evidence type="ECO:0000256" key="6">
    <source>
        <dbReference type="ARBA" id="ARBA00022898"/>
    </source>
</evidence>
<proteinExistence type="inferred from homology"/>
<dbReference type="CDD" id="cd01561">
    <property type="entry name" value="CBS_like"/>
    <property type="match status" value="1"/>
</dbReference>
<dbReference type="PROSITE" id="PS00901">
    <property type="entry name" value="CYS_SYNTHASE"/>
    <property type="match status" value="1"/>
</dbReference>
<evidence type="ECO:0000256" key="13">
    <source>
        <dbReference type="NCBIfam" id="TIGR01137"/>
    </source>
</evidence>
<dbReference type="NCBIfam" id="TIGR01137">
    <property type="entry name" value="cysta_beta"/>
    <property type="match status" value="1"/>
</dbReference>
<dbReference type="GO" id="GO:0005737">
    <property type="term" value="C:cytoplasm"/>
    <property type="evidence" value="ECO:0007669"/>
    <property type="project" value="InterPro"/>
</dbReference>
<evidence type="ECO:0000256" key="11">
    <source>
        <dbReference type="ARBA" id="ARBA00047490"/>
    </source>
</evidence>
<dbReference type="InterPro" id="IPR001926">
    <property type="entry name" value="TrpB-like_PALP"/>
</dbReference>
<organism evidence="16 17">
    <name type="scientific">Candidatus Rhodoluna planktonica</name>
    <dbReference type="NCBI Taxonomy" id="535712"/>
    <lineage>
        <taxon>Bacteria</taxon>
        <taxon>Bacillati</taxon>
        <taxon>Actinomycetota</taxon>
        <taxon>Actinomycetes</taxon>
        <taxon>Micrococcales</taxon>
        <taxon>Microbacteriaceae</taxon>
        <taxon>Luna cluster</taxon>
        <taxon>Luna-1 subcluster</taxon>
        <taxon>Rhodoluna</taxon>
    </lineage>
</organism>
<evidence type="ECO:0000256" key="14">
    <source>
        <dbReference type="PROSITE-ProRule" id="PRU00703"/>
    </source>
</evidence>
<dbReference type="Pfam" id="PF00291">
    <property type="entry name" value="PALP"/>
    <property type="match status" value="1"/>
</dbReference>
<keyword evidence="4" id="KW-0028">Amino-acid biosynthesis</keyword>
<evidence type="ECO:0000256" key="5">
    <source>
        <dbReference type="ARBA" id="ARBA00022679"/>
    </source>
</evidence>
<evidence type="ECO:0000256" key="3">
    <source>
        <dbReference type="ARBA" id="ARBA00007103"/>
    </source>
</evidence>
<dbReference type="Proteomes" id="UP000243784">
    <property type="component" value="Chromosome"/>
</dbReference>
<dbReference type="InterPro" id="IPR036052">
    <property type="entry name" value="TrpB-like_PALP_sf"/>
</dbReference>
<comment type="catalytic activity">
    <reaction evidence="11">
        <text>L-homocysteine + L-serine = L,L-cystathionine + H2O</text>
        <dbReference type="Rhea" id="RHEA:10112"/>
        <dbReference type="ChEBI" id="CHEBI:15377"/>
        <dbReference type="ChEBI" id="CHEBI:33384"/>
        <dbReference type="ChEBI" id="CHEBI:58161"/>
        <dbReference type="ChEBI" id="CHEBI:58199"/>
        <dbReference type="EC" id="4.2.1.22"/>
    </reaction>
</comment>
<dbReference type="InterPro" id="IPR001216">
    <property type="entry name" value="P-phosphate_BS"/>
</dbReference>
<protein>
    <recommendedName>
        <fullName evidence="10 13">Cystathionine beta-synthase</fullName>
        <ecNumber evidence="13">4.2.1.22</ecNumber>
    </recommendedName>
</protein>
<dbReference type="SUPFAM" id="SSF53686">
    <property type="entry name" value="Tryptophan synthase beta subunit-like PLP-dependent enzymes"/>
    <property type="match status" value="1"/>
</dbReference>
<evidence type="ECO:0000313" key="16">
    <source>
        <dbReference type="EMBL" id="AOY55624.1"/>
    </source>
</evidence>
<evidence type="ECO:0000313" key="17">
    <source>
        <dbReference type="Proteomes" id="UP000243784"/>
    </source>
</evidence>
<evidence type="ECO:0000256" key="10">
    <source>
        <dbReference type="ARBA" id="ARBA00026192"/>
    </source>
</evidence>
<dbReference type="InterPro" id="IPR005857">
    <property type="entry name" value="Cysta_beta_synth"/>
</dbReference>
<comment type="cofactor">
    <cofactor evidence="1">
        <name>pyridoxal 5'-phosphate</name>
        <dbReference type="ChEBI" id="CHEBI:597326"/>
    </cofactor>
</comment>
<dbReference type="PANTHER" id="PTHR10314">
    <property type="entry name" value="CYSTATHIONINE BETA-SYNTHASE"/>
    <property type="match status" value="1"/>
</dbReference>
<dbReference type="RefSeq" id="WP_070954138.1">
    <property type="nucleotide sequence ID" value="NZ_CP015208.1"/>
</dbReference>
<gene>
    <name evidence="16" type="ORF">A4Z71_01025</name>
</gene>
<evidence type="ECO:0000256" key="1">
    <source>
        <dbReference type="ARBA" id="ARBA00001933"/>
    </source>
</evidence>
<dbReference type="EC" id="4.2.1.22" evidence="13"/>
<dbReference type="FunFam" id="3.40.50.1100:FF:000006">
    <property type="entry name" value="Cysteine synthase"/>
    <property type="match status" value="1"/>
</dbReference>
<evidence type="ECO:0000256" key="2">
    <source>
        <dbReference type="ARBA" id="ARBA00005003"/>
    </source>
</evidence>
<dbReference type="InterPro" id="IPR050214">
    <property type="entry name" value="Cys_Synth/Cystath_Beta-Synth"/>
</dbReference>
<keyword evidence="7 14" id="KW-0129">CBS domain</keyword>
<comment type="catalytic activity">
    <reaction evidence="12">
        <text>O-acetyl-L-serine + hydrogen sulfide = L-cysteine + acetate</text>
        <dbReference type="Rhea" id="RHEA:14829"/>
        <dbReference type="ChEBI" id="CHEBI:29919"/>
        <dbReference type="ChEBI" id="CHEBI:30089"/>
        <dbReference type="ChEBI" id="CHEBI:35235"/>
        <dbReference type="ChEBI" id="CHEBI:58340"/>
        <dbReference type="EC" id="2.5.1.47"/>
    </reaction>
</comment>
<dbReference type="PROSITE" id="PS51371">
    <property type="entry name" value="CBS"/>
    <property type="match status" value="1"/>
</dbReference>
<dbReference type="GO" id="GO:0004122">
    <property type="term" value="F:cystathionine beta-synthase activity"/>
    <property type="evidence" value="ECO:0007669"/>
    <property type="project" value="UniProtKB-UniRule"/>
</dbReference>
<dbReference type="SUPFAM" id="SSF54631">
    <property type="entry name" value="CBS-domain pair"/>
    <property type="match status" value="1"/>
</dbReference>
<reference evidence="16 17" key="1">
    <citation type="journal article" date="2016" name="Biochim. Biophys. Acta">
        <title>Photochemical characterization of actinorhodopsin and its functional existence in the natural host.</title>
        <authorList>
            <person name="Nakamura S."/>
            <person name="Kikukawa T."/>
            <person name="Tamogami J."/>
            <person name="Kamiya M."/>
            <person name="Aizawa T."/>
            <person name="Hahn M.W."/>
            <person name="Ihara K."/>
            <person name="Kamo N."/>
            <person name="Demura M."/>
        </authorList>
    </citation>
    <scope>NUCLEOTIDE SEQUENCE [LARGE SCALE GENOMIC DNA]</scope>
    <source>
        <strain evidence="16 17">MWH-Dar1</strain>
    </source>
</reference>
<sequence length="458" mass="48734">MKFVNNVTELIGNTPLVKLNKVTAGIKCTVLAKVEYFNPGGSIKDRIAAKMVDDAEAKGLLKPGGTIVEPTSGNTGIGLALVAQQRGYRCIFVLPDKVAEDKRNTLVAYGAEIVVCPTAVAHEDPQSYYSVSDRLAREIPGAWKPDQYSNLNGPQSHYEATGPEIWADTDQKVTHVVIGVGTGGTISGTGRYLKEVSHGAVKVIGCDPAGSIYSNPEGVGKPYLVEGVGRGDDFLPEAYNASVVDTVIPVPDRQSFEMTRRLASEEGLLVGPSCGMAVVAALEVAKDLPEDAVVVVILPDGGRGYLAKVFNDNWMRSHGFMSALEGEKIEKLLELKGKKLPALIHVHPDDSVETAISICREFDVAVLPVLLAELPVRIGQVTGSVTEQDLVEKVSAGLAQLDDPVSKHLGPKPVIVGIGESIEVARDLLKTESALLVLSDGEPVGLITSHDVTDYLSK</sequence>
<keyword evidence="8" id="KW-0198">Cysteine biosynthesis</keyword>
<dbReference type="FunFam" id="3.40.50.1100:FF:000016">
    <property type="entry name" value="Cysteine synthase A"/>
    <property type="match status" value="1"/>
</dbReference>
<keyword evidence="17" id="KW-1185">Reference proteome</keyword>
<feature type="domain" description="CBS" evidence="15">
    <location>
        <begin position="339"/>
        <end position="401"/>
    </location>
</feature>
<keyword evidence="5" id="KW-0808">Transferase</keyword>
<dbReference type="EMBL" id="CP015208">
    <property type="protein sequence ID" value="AOY55624.1"/>
    <property type="molecule type" value="Genomic_DNA"/>
</dbReference>
<accession>A0A1D9DXT8</accession>
<name>A0A1D9DXT8_9MICO</name>
<evidence type="ECO:0000256" key="7">
    <source>
        <dbReference type="ARBA" id="ARBA00023122"/>
    </source>
</evidence>
<dbReference type="Pfam" id="PF00571">
    <property type="entry name" value="CBS"/>
    <property type="match status" value="2"/>
</dbReference>
<keyword evidence="6" id="KW-0663">Pyridoxal phosphate</keyword>
<keyword evidence="9" id="KW-0456">Lyase</keyword>
<dbReference type="InterPro" id="IPR046342">
    <property type="entry name" value="CBS_dom_sf"/>
</dbReference>
<evidence type="ECO:0000259" key="15">
    <source>
        <dbReference type="PROSITE" id="PS51371"/>
    </source>
</evidence>
<evidence type="ECO:0000256" key="9">
    <source>
        <dbReference type="ARBA" id="ARBA00023239"/>
    </source>
</evidence>
<dbReference type="OrthoDB" id="9805733at2"/>